<name>A0A6A2XBI9_HIBSY</name>
<dbReference type="AlphaFoldDB" id="A0A6A2XBI9"/>
<feature type="compositionally biased region" description="Polar residues" evidence="3">
    <location>
        <begin position="1"/>
        <end position="10"/>
    </location>
</feature>
<dbReference type="PANTHER" id="PTHR42919:SF8">
    <property type="entry name" value="N-ALPHA-ACETYLTRANSFERASE 50"/>
    <property type="match status" value="1"/>
</dbReference>
<protein>
    <submittedName>
        <fullName evidence="5">Detected protein of confused Function</fullName>
    </submittedName>
</protein>
<dbReference type="EMBL" id="VEPZ02001443">
    <property type="protein sequence ID" value="KAE8672598.1"/>
    <property type="molecule type" value="Genomic_DNA"/>
</dbReference>
<evidence type="ECO:0000313" key="6">
    <source>
        <dbReference type="Proteomes" id="UP000436088"/>
    </source>
</evidence>
<dbReference type="Proteomes" id="UP000436088">
    <property type="component" value="Unassembled WGS sequence"/>
</dbReference>
<keyword evidence="1" id="KW-0808">Transferase</keyword>
<dbReference type="GO" id="GO:0008080">
    <property type="term" value="F:N-acetyltransferase activity"/>
    <property type="evidence" value="ECO:0007669"/>
    <property type="project" value="TreeGrafter"/>
</dbReference>
<evidence type="ECO:0000256" key="2">
    <source>
        <dbReference type="ARBA" id="ARBA00023315"/>
    </source>
</evidence>
<keyword evidence="2" id="KW-0012">Acyltransferase</keyword>
<feature type="region of interest" description="Disordered" evidence="3">
    <location>
        <begin position="1"/>
        <end position="22"/>
    </location>
</feature>
<dbReference type="PANTHER" id="PTHR42919">
    <property type="entry name" value="N-ALPHA-ACETYLTRANSFERASE"/>
    <property type="match status" value="1"/>
</dbReference>
<evidence type="ECO:0000256" key="1">
    <source>
        <dbReference type="ARBA" id="ARBA00022679"/>
    </source>
</evidence>
<accession>A0A6A2XBI9</accession>
<comment type="caution">
    <text evidence="5">The sequence shown here is derived from an EMBL/GenBank/DDBJ whole genome shotgun (WGS) entry which is preliminary data.</text>
</comment>
<dbReference type="GO" id="GO:0031415">
    <property type="term" value="C:NatA complex"/>
    <property type="evidence" value="ECO:0007669"/>
    <property type="project" value="TreeGrafter"/>
</dbReference>
<reference evidence="5" key="1">
    <citation type="submission" date="2019-09" db="EMBL/GenBank/DDBJ databases">
        <title>Draft genome information of white flower Hibiscus syriacus.</title>
        <authorList>
            <person name="Kim Y.-M."/>
        </authorList>
    </citation>
    <scope>NUCLEOTIDE SEQUENCE [LARGE SCALE GENOMIC DNA]</scope>
    <source>
        <strain evidence="5">YM2019G1</strain>
    </source>
</reference>
<keyword evidence="6" id="KW-1185">Reference proteome</keyword>
<evidence type="ECO:0000313" key="5">
    <source>
        <dbReference type="EMBL" id="KAE8672598.1"/>
    </source>
</evidence>
<evidence type="ECO:0000259" key="4">
    <source>
        <dbReference type="PROSITE" id="PS51186"/>
    </source>
</evidence>
<dbReference type="CDD" id="cd04301">
    <property type="entry name" value="NAT_SF"/>
    <property type="match status" value="1"/>
</dbReference>
<dbReference type="Pfam" id="PF00583">
    <property type="entry name" value="Acetyltransf_1"/>
    <property type="match status" value="1"/>
</dbReference>
<proteinExistence type="predicted"/>
<organism evidence="5 6">
    <name type="scientific">Hibiscus syriacus</name>
    <name type="common">Rose of Sharon</name>
    <dbReference type="NCBI Taxonomy" id="106335"/>
    <lineage>
        <taxon>Eukaryota</taxon>
        <taxon>Viridiplantae</taxon>
        <taxon>Streptophyta</taxon>
        <taxon>Embryophyta</taxon>
        <taxon>Tracheophyta</taxon>
        <taxon>Spermatophyta</taxon>
        <taxon>Magnoliopsida</taxon>
        <taxon>eudicotyledons</taxon>
        <taxon>Gunneridae</taxon>
        <taxon>Pentapetalae</taxon>
        <taxon>rosids</taxon>
        <taxon>malvids</taxon>
        <taxon>Malvales</taxon>
        <taxon>Malvaceae</taxon>
        <taxon>Malvoideae</taxon>
        <taxon>Hibiscus</taxon>
    </lineage>
</organism>
<dbReference type="GO" id="GO:0007064">
    <property type="term" value="P:mitotic sister chromatid cohesion"/>
    <property type="evidence" value="ECO:0007669"/>
    <property type="project" value="TreeGrafter"/>
</dbReference>
<dbReference type="Gene3D" id="3.40.630.30">
    <property type="match status" value="1"/>
</dbReference>
<sequence>MLRTKNQSNAPNPPSVTLGGGRRRFVAPPVVQVLSSSDSLLQSHATSTSTDYLVHIHGFVGPSGSWQNCHSISVTRTFNTAASENFGIRFSIEEPPMLVADHDPPIDIPDSNIFPYHENLTFTSMTNPNTPTTLSDNILLSLLDFKLSMRFVTDVMNHGYVTSLHEISLDFDTYMAYEELTGSSPPSMLAPPKVNLGFWFARVFEHVVRSVHPLILGTPDMLYIVPPNTITPRNVCVFLLRTTPHVAPTKHPQSDVHEEIHKVDGRLDSNLVEILSYLYSVAISLDGVRDKNVMLLKKLNTAIFPVRYNEKYYADALASGEFKKLDLPPFLPPNFSAYYSDICVGLIACQMEKKEGGAICVYIMTLGVLAPYRGIGIGIKLLNHVLELCLKQHISKI</sequence>
<dbReference type="InterPro" id="IPR051556">
    <property type="entry name" value="N-term/lysine_N-AcTrnsfr"/>
</dbReference>
<feature type="domain" description="N-acetyltransferase" evidence="4">
    <location>
        <begin position="283"/>
        <end position="397"/>
    </location>
</feature>
<dbReference type="PROSITE" id="PS51186">
    <property type="entry name" value="GNAT"/>
    <property type="match status" value="1"/>
</dbReference>
<gene>
    <name evidence="5" type="ORF">F3Y22_tig00111837pilonHSYRG00666</name>
</gene>
<dbReference type="SUPFAM" id="SSF55729">
    <property type="entry name" value="Acyl-CoA N-acyltransferases (Nat)"/>
    <property type="match status" value="1"/>
</dbReference>
<dbReference type="InterPro" id="IPR016181">
    <property type="entry name" value="Acyl_CoA_acyltransferase"/>
</dbReference>
<evidence type="ECO:0000256" key="3">
    <source>
        <dbReference type="SAM" id="MobiDB-lite"/>
    </source>
</evidence>
<dbReference type="InterPro" id="IPR000182">
    <property type="entry name" value="GNAT_dom"/>
</dbReference>